<evidence type="ECO:0000256" key="1">
    <source>
        <dbReference type="SAM" id="MobiDB-lite"/>
    </source>
</evidence>
<dbReference type="RefSeq" id="WP_052548714.1">
    <property type="nucleotide sequence ID" value="NZ_JMCC02000029.1"/>
</dbReference>
<name>A0A0C1ZHS2_9BACT</name>
<dbReference type="AlphaFoldDB" id="A0A0C1ZHS2"/>
<evidence type="ECO:0008006" key="4">
    <source>
        <dbReference type="Google" id="ProtNLM"/>
    </source>
</evidence>
<dbReference type="Proteomes" id="UP000031599">
    <property type="component" value="Unassembled WGS sequence"/>
</dbReference>
<feature type="region of interest" description="Disordered" evidence="1">
    <location>
        <begin position="17"/>
        <end position="37"/>
    </location>
</feature>
<proteinExistence type="predicted"/>
<evidence type="ECO:0000313" key="3">
    <source>
        <dbReference type="Proteomes" id="UP000031599"/>
    </source>
</evidence>
<organism evidence="2 3">
    <name type="scientific">Enhygromyxa salina</name>
    <dbReference type="NCBI Taxonomy" id="215803"/>
    <lineage>
        <taxon>Bacteria</taxon>
        <taxon>Pseudomonadati</taxon>
        <taxon>Myxococcota</taxon>
        <taxon>Polyangia</taxon>
        <taxon>Nannocystales</taxon>
        <taxon>Nannocystaceae</taxon>
        <taxon>Enhygromyxa</taxon>
    </lineage>
</organism>
<sequence>MLAAVWVWAAINLAPPDEAELPEPADPSAQPEQPDPSVAGGVLQISPLGVAVPGVGATNDLRALNRAVQAGYRWGFSVGVALEPVNHLLVSVSAGFNQTIWVFDNDVDYQLCFANDCFGTTERGLGNLIRVGPELRVGWTSRWWMAWALLGAHVGVSRVRLSCDNSVEVHCDRNETDVGAGLGGGLGLAIRPLPRFAIGLESAIVHTWLDRRDDPFEAARAWELGFVAVIGF</sequence>
<evidence type="ECO:0000313" key="2">
    <source>
        <dbReference type="EMBL" id="KIG17144.1"/>
    </source>
</evidence>
<gene>
    <name evidence="2" type="ORF">DB30_03741</name>
</gene>
<accession>A0A0C1ZHS2</accession>
<dbReference type="EMBL" id="JMCC02000029">
    <property type="protein sequence ID" value="KIG17144.1"/>
    <property type="molecule type" value="Genomic_DNA"/>
</dbReference>
<protein>
    <recommendedName>
        <fullName evidence="4">Outer membrane protein beta-barrel domain-containing protein</fullName>
    </recommendedName>
</protein>
<reference evidence="2 3" key="1">
    <citation type="submission" date="2014-12" db="EMBL/GenBank/DDBJ databases">
        <title>Genome assembly of Enhygromyxa salina DSM 15201.</title>
        <authorList>
            <person name="Sharma G."/>
            <person name="Subramanian S."/>
        </authorList>
    </citation>
    <scope>NUCLEOTIDE SEQUENCE [LARGE SCALE GENOMIC DNA]</scope>
    <source>
        <strain evidence="2 3">DSM 15201</strain>
    </source>
</reference>
<comment type="caution">
    <text evidence="2">The sequence shown here is derived from an EMBL/GenBank/DDBJ whole genome shotgun (WGS) entry which is preliminary data.</text>
</comment>